<dbReference type="AlphaFoldDB" id="A0A558GZQ0"/>
<accession>A0A558GZQ0</accession>
<organism evidence="1 2">
    <name type="scientific">Paenarthrobacter nitroguajacolicus</name>
    <name type="common">Arthrobacter nitroguajacolicus</name>
    <dbReference type="NCBI Taxonomy" id="211146"/>
    <lineage>
        <taxon>Bacteria</taxon>
        <taxon>Bacillati</taxon>
        <taxon>Actinomycetota</taxon>
        <taxon>Actinomycetes</taxon>
        <taxon>Micrococcales</taxon>
        <taxon>Micrococcaceae</taxon>
        <taxon>Paenarthrobacter</taxon>
    </lineage>
</organism>
<evidence type="ECO:0008006" key="3">
    <source>
        <dbReference type="Google" id="ProtNLM"/>
    </source>
</evidence>
<evidence type="ECO:0000313" key="2">
    <source>
        <dbReference type="Proteomes" id="UP000316500"/>
    </source>
</evidence>
<proteinExistence type="predicted"/>
<evidence type="ECO:0000313" key="1">
    <source>
        <dbReference type="EMBL" id="TVU62359.1"/>
    </source>
</evidence>
<reference evidence="1 2" key="1">
    <citation type="submission" date="2019-07" db="EMBL/GenBank/DDBJ databases">
        <title>Diversity of Bacteria from Kongsfjorden, Arctic.</title>
        <authorList>
            <person name="Yu Y."/>
        </authorList>
    </citation>
    <scope>NUCLEOTIDE SEQUENCE [LARGE SCALE GENOMIC DNA]</scope>
    <source>
        <strain evidence="1 2">SM1928</strain>
    </source>
</reference>
<sequence>MYALGDDPFYKVPMFQLESLAEFQPAANDEERIYHVSIGDGMTLSFLTRPVPSEGGAVRVGLHSAKMASTPDDHFFQPVNVLRNSKAAYVAFADPTLTLNPSNRLSWFVGTPRVDPDDWMEAVIRKVLAASAADYVLAEGSSAGGFVSLRLATRFANAIAVPRIAQTDLFRYSLTRPLVETLNTAWSGYSYNDIMAEFPQRFRVADLYTDTAWNRGNLVYYVHNAGDAEHTLNHLSPFLDELGVGSESVKALFNRVVVSRPYTGDGHVGIPSHYWPGDDALALSILKTAKPLGAARPEEQAFVKPETTPNTMIDSAARARTVSWHTIPYF</sequence>
<dbReference type="EMBL" id="VNFK01000008">
    <property type="protein sequence ID" value="TVU62359.1"/>
    <property type="molecule type" value="Genomic_DNA"/>
</dbReference>
<protein>
    <recommendedName>
        <fullName evidence="3">Alpha/beta hydrolase</fullName>
    </recommendedName>
</protein>
<name>A0A558GZQ0_PAENT</name>
<comment type="caution">
    <text evidence="1">The sequence shown here is derived from an EMBL/GenBank/DDBJ whole genome shotgun (WGS) entry which is preliminary data.</text>
</comment>
<dbReference type="RefSeq" id="WP_144650544.1">
    <property type="nucleotide sequence ID" value="NZ_VNFK01000008.1"/>
</dbReference>
<gene>
    <name evidence="1" type="ORF">FQP90_11995</name>
</gene>
<dbReference type="OrthoDB" id="4927668at2"/>
<dbReference type="Proteomes" id="UP000316500">
    <property type="component" value="Unassembled WGS sequence"/>
</dbReference>